<dbReference type="Proteomes" id="UP001254848">
    <property type="component" value="Unassembled WGS sequence"/>
</dbReference>
<dbReference type="RefSeq" id="WP_413778697.1">
    <property type="nucleotide sequence ID" value="NZ_JAUOZS010000001.1"/>
</dbReference>
<dbReference type="PANTHER" id="PTHR36932">
    <property type="entry name" value="CAPSULAR POLYSACCHARIDE BIOSYNTHESIS PROTEIN"/>
    <property type="match status" value="1"/>
</dbReference>
<keyword evidence="3" id="KW-1185">Reference proteome</keyword>
<sequence length="453" mass="50741">MSESLMRLLLDTRRARKQGLAAIAERQRARFAEIVAFARANSPYYRELYKDLPERIEDTTLLPITSKKKLMARFDDWCTDRDVTFDKVNEFVNNPDLIGERFLDKYTINTTSGTTGTRGIFLLDDRSLAVAGAIAFRAMSSWLGAWDVVRIIAGGARMAMVNAMGGHFASAVAATRLRQKRGKAVQVFPVNMPLLEMVEELNRFRPVIITPYASMGVLLASEQEAGRLHINPVLMVLSAEGLPAREYDRIAKAFHTKVRHSYAATECPFLSYVCEHGWLHVNSDWVVLEPVDADYRPTPQGEWSHTVLVSNLANRVQPILRYDLGDSVLLRPDPCPCGNPLPAIRVQGRTADMLTFPTDYGKPITVPPLVFGTLVDRVPGIDLIQIVQTTPASLRVRLRPAAATDPNRVWQAVHNEITRLLIEYKLDNVTVERAEEPPEQSPGGKFRKIIPLS</sequence>
<evidence type="ECO:0000313" key="3">
    <source>
        <dbReference type="Proteomes" id="UP001254848"/>
    </source>
</evidence>
<accession>A0ABU3NTI9</accession>
<name>A0ABU3NTI9_9FIRM</name>
<proteinExistence type="predicted"/>
<dbReference type="SUPFAM" id="SSF56801">
    <property type="entry name" value="Acetyl-CoA synthetase-like"/>
    <property type="match status" value="1"/>
</dbReference>
<protein>
    <recommendedName>
        <fullName evidence="4">CoF synthetase</fullName>
    </recommendedName>
</protein>
<dbReference type="PANTHER" id="PTHR36932:SF1">
    <property type="entry name" value="CAPSULAR POLYSACCHARIDE BIOSYNTHESIS PROTEIN"/>
    <property type="match status" value="1"/>
</dbReference>
<reference evidence="2 3" key="1">
    <citation type="submission" date="2023-07" db="EMBL/GenBank/DDBJ databases">
        <title>The novel representative of Negativicutes class, Anaeroselena agilis gen. nov. sp. nov.</title>
        <authorList>
            <person name="Prokofeva M.I."/>
            <person name="Elcheninov A.G."/>
            <person name="Klyukina A."/>
            <person name="Kublanov I.V."/>
            <person name="Frolov E.N."/>
            <person name="Podosokorskaya O.A."/>
        </authorList>
    </citation>
    <scope>NUCLEOTIDE SEQUENCE [LARGE SCALE GENOMIC DNA]</scope>
    <source>
        <strain evidence="2 3">4137-cl</strain>
    </source>
</reference>
<dbReference type="InterPro" id="IPR042099">
    <property type="entry name" value="ANL_N_sf"/>
</dbReference>
<dbReference type="EMBL" id="JAUOZS010000001">
    <property type="protein sequence ID" value="MDT8900139.1"/>
    <property type="molecule type" value="Genomic_DNA"/>
</dbReference>
<organism evidence="2 3">
    <name type="scientific">Anaeroselena agilis</name>
    <dbReference type="NCBI Taxonomy" id="3063788"/>
    <lineage>
        <taxon>Bacteria</taxon>
        <taxon>Bacillati</taxon>
        <taxon>Bacillota</taxon>
        <taxon>Negativicutes</taxon>
        <taxon>Acetonemataceae</taxon>
        <taxon>Anaeroselena</taxon>
    </lineage>
</organism>
<dbReference type="InterPro" id="IPR053158">
    <property type="entry name" value="CapK_Type1_Caps_Biosynth"/>
</dbReference>
<dbReference type="Gene3D" id="3.40.50.12780">
    <property type="entry name" value="N-terminal domain of ligase-like"/>
    <property type="match status" value="1"/>
</dbReference>
<evidence type="ECO:0000256" key="1">
    <source>
        <dbReference type="SAM" id="MobiDB-lite"/>
    </source>
</evidence>
<gene>
    <name evidence="2" type="ORF">Q4T40_02670</name>
</gene>
<comment type="caution">
    <text evidence="2">The sequence shown here is derived from an EMBL/GenBank/DDBJ whole genome shotgun (WGS) entry which is preliminary data.</text>
</comment>
<feature type="region of interest" description="Disordered" evidence="1">
    <location>
        <begin position="433"/>
        <end position="453"/>
    </location>
</feature>
<evidence type="ECO:0008006" key="4">
    <source>
        <dbReference type="Google" id="ProtNLM"/>
    </source>
</evidence>
<evidence type="ECO:0000313" key="2">
    <source>
        <dbReference type="EMBL" id="MDT8900139.1"/>
    </source>
</evidence>